<feature type="transmembrane region" description="Helical" evidence="3">
    <location>
        <begin position="219"/>
        <end position="237"/>
    </location>
</feature>
<evidence type="ECO:0000313" key="4">
    <source>
        <dbReference type="EMBL" id="MEX6686570.1"/>
    </source>
</evidence>
<keyword evidence="3" id="KW-0812">Transmembrane</keyword>
<dbReference type="EMBL" id="JAULBC010000001">
    <property type="protein sequence ID" value="MEX6686570.1"/>
    <property type="molecule type" value="Genomic_DNA"/>
</dbReference>
<sequence>MNTLILFLIKEAFGLKAFYFHLYSVALHAANTVILYNIILILFSGKEQCKHISFLIAFLFLFHPLQIEAVAWISASKWLLVTFFMLLSVLFYLQYTIHSNSGCFVYSFLFFFLAFLSKEVSVVLPLLLLVIEIFFLKRGFFAMRILLPYFGFSLIFGIVTLQFPIFQPDMQQLRIEGTFNFVDNIVFSFGCLADYFFYLIIPIHRGWALGLITGQENMLPTASAVVVIIFCVGLYYFTDDIKLMGCFLFFVTSVFFTLPIFPAIKTCLIADRYVYFAGIGIWSSLIYMLHDKNNYIKALLYSYMLYLVIFDLIETGKWYNVL</sequence>
<keyword evidence="3" id="KW-0472">Membrane</keyword>
<dbReference type="Proteomes" id="UP001560573">
    <property type="component" value="Unassembled WGS sequence"/>
</dbReference>
<protein>
    <recommendedName>
        <fullName evidence="6">Glycosyltransferase RgtA/B/C/D-like domain-containing protein</fullName>
    </recommendedName>
</protein>
<feature type="transmembrane region" description="Helical" evidence="3">
    <location>
        <begin position="51"/>
        <end position="71"/>
    </location>
</feature>
<feature type="transmembrane region" description="Helical" evidence="3">
    <location>
        <begin position="273"/>
        <end position="289"/>
    </location>
</feature>
<feature type="transmembrane region" description="Helical" evidence="3">
    <location>
        <begin position="20"/>
        <end position="45"/>
    </location>
</feature>
<feature type="transmembrane region" description="Helical" evidence="3">
    <location>
        <begin position="295"/>
        <end position="313"/>
    </location>
</feature>
<feature type="transmembrane region" description="Helical" evidence="3">
    <location>
        <begin position="146"/>
        <end position="165"/>
    </location>
</feature>
<proteinExistence type="predicted"/>
<keyword evidence="3" id="KW-1133">Transmembrane helix</keyword>
<comment type="caution">
    <text evidence="4">The sequence shown here is derived from an EMBL/GenBank/DDBJ whole genome shotgun (WGS) entry which is preliminary data.</text>
</comment>
<dbReference type="RefSeq" id="WP_369327967.1">
    <property type="nucleotide sequence ID" value="NZ_JAULBC010000001.1"/>
</dbReference>
<feature type="transmembrane region" description="Helical" evidence="3">
    <location>
        <begin position="243"/>
        <end position="261"/>
    </location>
</feature>
<keyword evidence="5" id="KW-1185">Reference proteome</keyword>
<feature type="transmembrane region" description="Helical" evidence="3">
    <location>
        <begin position="185"/>
        <end position="207"/>
    </location>
</feature>
<evidence type="ECO:0000256" key="1">
    <source>
        <dbReference type="ARBA" id="ARBA00022737"/>
    </source>
</evidence>
<gene>
    <name evidence="4" type="ORF">QTN47_03640</name>
</gene>
<name>A0ABV3ZAE4_9BACT</name>
<organism evidence="4 5">
    <name type="scientific">Danxiaibacter flavus</name>
    <dbReference type="NCBI Taxonomy" id="3049108"/>
    <lineage>
        <taxon>Bacteria</taxon>
        <taxon>Pseudomonadati</taxon>
        <taxon>Bacteroidota</taxon>
        <taxon>Chitinophagia</taxon>
        <taxon>Chitinophagales</taxon>
        <taxon>Chitinophagaceae</taxon>
        <taxon>Danxiaibacter</taxon>
    </lineage>
</organism>
<evidence type="ECO:0000256" key="2">
    <source>
        <dbReference type="ARBA" id="ARBA00022803"/>
    </source>
</evidence>
<dbReference type="PANTHER" id="PTHR44227:SF3">
    <property type="entry name" value="PROTEIN O-MANNOSYL-TRANSFERASE TMTC4"/>
    <property type="match status" value="1"/>
</dbReference>
<feature type="transmembrane region" description="Helical" evidence="3">
    <location>
        <begin position="109"/>
        <end position="134"/>
    </location>
</feature>
<dbReference type="PANTHER" id="PTHR44227">
    <property type="match status" value="1"/>
</dbReference>
<feature type="transmembrane region" description="Helical" evidence="3">
    <location>
        <begin position="78"/>
        <end position="97"/>
    </location>
</feature>
<dbReference type="InterPro" id="IPR052346">
    <property type="entry name" value="O-mannosyl-transferase_TMTC"/>
</dbReference>
<keyword evidence="2" id="KW-0802">TPR repeat</keyword>
<evidence type="ECO:0000313" key="5">
    <source>
        <dbReference type="Proteomes" id="UP001560573"/>
    </source>
</evidence>
<keyword evidence="1" id="KW-0677">Repeat</keyword>
<reference evidence="4 5" key="1">
    <citation type="submission" date="2023-07" db="EMBL/GenBank/DDBJ databases">
        <authorList>
            <person name="Lian W.-H."/>
        </authorList>
    </citation>
    <scope>NUCLEOTIDE SEQUENCE [LARGE SCALE GENOMIC DNA]</scope>
    <source>
        <strain evidence="4 5">SYSU DXS3180</strain>
    </source>
</reference>
<evidence type="ECO:0000256" key="3">
    <source>
        <dbReference type="SAM" id="Phobius"/>
    </source>
</evidence>
<accession>A0ABV3ZAE4</accession>
<evidence type="ECO:0008006" key="6">
    <source>
        <dbReference type="Google" id="ProtNLM"/>
    </source>
</evidence>